<dbReference type="Proteomes" id="UP000504636">
    <property type="component" value="Unplaced"/>
</dbReference>
<evidence type="ECO:0000313" key="2">
    <source>
        <dbReference type="Proteomes" id="UP000504636"/>
    </source>
</evidence>
<proteinExistence type="predicted"/>
<evidence type="ECO:0000313" key="1">
    <source>
        <dbReference type="EMBL" id="KAF2812029.1"/>
    </source>
</evidence>
<reference evidence="3" key="2">
    <citation type="submission" date="2020-04" db="EMBL/GenBank/DDBJ databases">
        <authorList>
            <consortium name="NCBI Genome Project"/>
        </authorList>
    </citation>
    <scope>NUCLEOTIDE SEQUENCE</scope>
    <source>
        <strain evidence="3">CBS 304.34</strain>
    </source>
</reference>
<dbReference type="RefSeq" id="XP_033578993.1">
    <property type="nucleotide sequence ID" value="XM_033713778.1"/>
</dbReference>
<gene>
    <name evidence="1 3" type="ORF">BDZ99DRAFT_259902</name>
</gene>
<dbReference type="EMBL" id="MU003697">
    <property type="protein sequence ID" value="KAF2812029.1"/>
    <property type="molecule type" value="Genomic_DNA"/>
</dbReference>
<dbReference type="AlphaFoldDB" id="A0A6A6YU23"/>
<dbReference type="OrthoDB" id="3938054at2759"/>
<reference evidence="1 3" key="1">
    <citation type="journal article" date="2020" name="Stud. Mycol.">
        <title>101 Dothideomycetes genomes: a test case for predicting lifestyles and emergence of pathogens.</title>
        <authorList>
            <person name="Haridas S."/>
            <person name="Albert R."/>
            <person name="Binder M."/>
            <person name="Bloem J."/>
            <person name="Labutti K."/>
            <person name="Salamov A."/>
            <person name="Andreopoulos B."/>
            <person name="Baker S."/>
            <person name="Barry K."/>
            <person name="Bills G."/>
            <person name="Bluhm B."/>
            <person name="Cannon C."/>
            <person name="Castanera R."/>
            <person name="Culley D."/>
            <person name="Daum C."/>
            <person name="Ezra D."/>
            <person name="Gonzalez J."/>
            <person name="Henrissat B."/>
            <person name="Kuo A."/>
            <person name="Liang C."/>
            <person name="Lipzen A."/>
            <person name="Lutzoni F."/>
            <person name="Magnuson J."/>
            <person name="Mondo S."/>
            <person name="Nolan M."/>
            <person name="Ohm R."/>
            <person name="Pangilinan J."/>
            <person name="Park H.-J."/>
            <person name="Ramirez L."/>
            <person name="Alfaro M."/>
            <person name="Sun H."/>
            <person name="Tritt A."/>
            <person name="Yoshinaga Y."/>
            <person name="Zwiers L.-H."/>
            <person name="Turgeon B."/>
            <person name="Goodwin S."/>
            <person name="Spatafora J."/>
            <person name="Crous P."/>
            <person name="Grigoriev I."/>
        </authorList>
    </citation>
    <scope>NUCLEOTIDE SEQUENCE</scope>
    <source>
        <strain evidence="1 3">CBS 304.34</strain>
    </source>
</reference>
<evidence type="ECO:0008006" key="4">
    <source>
        <dbReference type="Google" id="ProtNLM"/>
    </source>
</evidence>
<organism evidence="1">
    <name type="scientific">Mytilinidion resinicola</name>
    <dbReference type="NCBI Taxonomy" id="574789"/>
    <lineage>
        <taxon>Eukaryota</taxon>
        <taxon>Fungi</taxon>
        <taxon>Dikarya</taxon>
        <taxon>Ascomycota</taxon>
        <taxon>Pezizomycotina</taxon>
        <taxon>Dothideomycetes</taxon>
        <taxon>Pleosporomycetidae</taxon>
        <taxon>Mytilinidiales</taxon>
        <taxon>Mytilinidiaceae</taxon>
        <taxon>Mytilinidion</taxon>
    </lineage>
</organism>
<dbReference type="GeneID" id="54454671"/>
<protein>
    <recommendedName>
        <fullName evidence="4">PiggyBac transposable element-derived protein domain-containing protein</fullName>
    </recommendedName>
</protein>
<evidence type="ECO:0000313" key="3">
    <source>
        <dbReference type="RefSeq" id="XP_033578993.1"/>
    </source>
</evidence>
<accession>A0A6A6YU23</accession>
<name>A0A6A6YU23_9PEZI</name>
<keyword evidence="2" id="KW-1185">Reference proteome</keyword>
<reference evidence="3" key="3">
    <citation type="submission" date="2025-04" db="UniProtKB">
        <authorList>
            <consortium name="RefSeq"/>
        </authorList>
    </citation>
    <scope>IDENTIFICATION</scope>
    <source>
        <strain evidence="3">CBS 304.34</strain>
    </source>
</reference>
<sequence>MCGVDIADQLRSYYNTQKIHCKTWRPLFSFLLDTVITNCYKLSSYQLPAGRGGRKDTHLQFREDLYVQLCKASQQVRRQRRPRNDRKGTNDVIWRPVAEHKLVRLWKKPQNCSACIEAGRKVTNKLIEARKPLADLSVNTTKKLRCSQDWKRPNRCRRTRYGCSVCSIPFCTTPGSATSICTGWKDHMA</sequence>